<evidence type="ECO:0000256" key="5">
    <source>
        <dbReference type="ARBA" id="ARBA00022989"/>
    </source>
</evidence>
<dbReference type="PANTHER" id="PTHR11660:SF57">
    <property type="entry name" value="SOLUTE CARRIER FAMILY 40 MEMBER"/>
    <property type="match status" value="1"/>
</dbReference>
<evidence type="ECO:0000256" key="1">
    <source>
        <dbReference type="ARBA" id="ARBA00004141"/>
    </source>
</evidence>
<name>A0A409YUW3_9AGAR</name>
<dbReference type="GO" id="GO:0005381">
    <property type="term" value="F:iron ion transmembrane transporter activity"/>
    <property type="evidence" value="ECO:0007669"/>
    <property type="project" value="UniProtKB-UniRule"/>
</dbReference>
<comment type="similarity">
    <text evidence="2 7">Belongs to the ferroportin (FP) (TC 2.A.100) family. SLC40A subfamily.</text>
</comment>
<protein>
    <recommendedName>
        <fullName evidence="7">Solute carrier family 40 member</fullName>
    </recommendedName>
</protein>
<dbReference type="STRING" id="231916.A0A409YUW3"/>
<dbReference type="GO" id="GO:0016020">
    <property type="term" value="C:membrane"/>
    <property type="evidence" value="ECO:0007669"/>
    <property type="project" value="UniProtKB-SubCell"/>
</dbReference>
<comment type="function">
    <text evidence="7">May be involved in iron transport and iron homeostasis.</text>
</comment>
<keyword evidence="9" id="KW-1185">Reference proteome</keyword>
<sequence>VWNRFPVLATSHREVDNAPRHRDFSLQSLESWIKTTYNDWNLFIHNPVFISSMAISLLYFTTLNFDGNMISWLKTNSYSDALISGLRGISVATGLAGTAVMPLLEKRIGLARAGSWSIWSEAIFLAPVLISFYVPHEVQGTKAPVWNQALLFGGLSASRVGLLSFDLCQLKLLQKTLADHPKRNTLNGLQYSLQNMLDLLKYVMPYASSRPSQFKYTATLSFAAVMTAACLYMVYIRRERGHVIHMEWFKAMRKKFL</sequence>
<dbReference type="Pfam" id="PF06963">
    <property type="entry name" value="FPN1"/>
    <property type="match status" value="1"/>
</dbReference>
<feature type="non-terminal residue" evidence="8">
    <location>
        <position position="1"/>
    </location>
</feature>
<organism evidence="8 9">
    <name type="scientific">Gymnopilus dilepis</name>
    <dbReference type="NCBI Taxonomy" id="231916"/>
    <lineage>
        <taxon>Eukaryota</taxon>
        <taxon>Fungi</taxon>
        <taxon>Dikarya</taxon>
        <taxon>Basidiomycota</taxon>
        <taxon>Agaricomycotina</taxon>
        <taxon>Agaricomycetes</taxon>
        <taxon>Agaricomycetidae</taxon>
        <taxon>Agaricales</taxon>
        <taxon>Agaricineae</taxon>
        <taxon>Hymenogastraceae</taxon>
        <taxon>Gymnopilus</taxon>
    </lineage>
</organism>
<keyword evidence="4 7" id="KW-0812">Transmembrane</keyword>
<keyword evidence="3 7" id="KW-0813">Transport</keyword>
<feature type="transmembrane region" description="Helical" evidence="7">
    <location>
        <begin position="116"/>
        <end position="134"/>
    </location>
</feature>
<evidence type="ECO:0000313" key="8">
    <source>
        <dbReference type="EMBL" id="PPR06806.1"/>
    </source>
</evidence>
<proteinExistence type="inferred from homology"/>
<evidence type="ECO:0000256" key="3">
    <source>
        <dbReference type="ARBA" id="ARBA00022448"/>
    </source>
</evidence>
<keyword evidence="5 7" id="KW-1133">Transmembrane helix</keyword>
<accession>A0A409YUW3</accession>
<dbReference type="AlphaFoldDB" id="A0A409YUW3"/>
<dbReference type="OrthoDB" id="648861at2759"/>
<dbReference type="SUPFAM" id="SSF103473">
    <property type="entry name" value="MFS general substrate transporter"/>
    <property type="match status" value="1"/>
</dbReference>
<evidence type="ECO:0000256" key="7">
    <source>
        <dbReference type="RuleBase" id="RU365065"/>
    </source>
</evidence>
<comment type="subcellular location">
    <subcellularLocation>
        <location evidence="1 7">Membrane</location>
        <topology evidence="1 7">Multi-pass membrane protein</topology>
    </subcellularLocation>
</comment>
<dbReference type="EMBL" id="NHYE01000243">
    <property type="protein sequence ID" value="PPR06806.1"/>
    <property type="molecule type" value="Genomic_DNA"/>
</dbReference>
<dbReference type="PANTHER" id="PTHR11660">
    <property type="entry name" value="SOLUTE CARRIER FAMILY 40 MEMBER"/>
    <property type="match status" value="1"/>
</dbReference>
<keyword evidence="7" id="KW-0406">Ion transport</keyword>
<evidence type="ECO:0000313" key="9">
    <source>
        <dbReference type="Proteomes" id="UP000284706"/>
    </source>
</evidence>
<evidence type="ECO:0000256" key="4">
    <source>
        <dbReference type="ARBA" id="ARBA00022692"/>
    </source>
</evidence>
<dbReference type="Proteomes" id="UP000284706">
    <property type="component" value="Unassembled WGS sequence"/>
</dbReference>
<gene>
    <name evidence="8" type="ORF">CVT26_003832</name>
</gene>
<evidence type="ECO:0000256" key="2">
    <source>
        <dbReference type="ARBA" id="ARBA00006279"/>
    </source>
</evidence>
<keyword evidence="6 7" id="KW-0472">Membrane</keyword>
<comment type="caution">
    <text evidence="7">Lacks conserved residue(s) required for the propagation of feature annotation.</text>
</comment>
<dbReference type="InterPro" id="IPR009716">
    <property type="entry name" value="Ferroportin-1"/>
</dbReference>
<dbReference type="InterPro" id="IPR036259">
    <property type="entry name" value="MFS_trans_sf"/>
</dbReference>
<feature type="transmembrane region" description="Helical" evidence="7">
    <location>
        <begin position="216"/>
        <end position="236"/>
    </location>
</feature>
<feature type="transmembrane region" description="Helical" evidence="7">
    <location>
        <begin position="81"/>
        <end position="104"/>
    </location>
</feature>
<reference evidence="8 9" key="1">
    <citation type="journal article" date="2018" name="Evol. Lett.">
        <title>Horizontal gene cluster transfer increased hallucinogenic mushroom diversity.</title>
        <authorList>
            <person name="Reynolds H.T."/>
            <person name="Vijayakumar V."/>
            <person name="Gluck-Thaler E."/>
            <person name="Korotkin H.B."/>
            <person name="Matheny P.B."/>
            <person name="Slot J.C."/>
        </authorList>
    </citation>
    <scope>NUCLEOTIDE SEQUENCE [LARGE SCALE GENOMIC DNA]</scope>
    <source>
        <strain evidence="8 9">SRW20</strain>
    </source>
</reference>
<evidence type="ECO:0000256" key="6">
    <source>
        <dbReference type="ARBA" id="ARBA00023136"/>
    </source>
</evidence>
<feature type="transmembrane region" description="Helical" evidence="7">
    <location>
        <begin position="42"/>
        <end position="61"/>
    </location>
</feature>
<dbReference type="InParanoid" id="A0A409YUW3"/>
<comment type="caution">
    <text evidence="8">The sequence shown here is derived from an EMBL/GenBank/DDBJ whole genome shotgun (WGS) entry which is preliminary data.</text>
</comment>